<feature type="region of interest" description="Disordered" evidence="2">
    <location>
        <begin position="102"/>
        <end position="121"/>
    </location>
</feature>
<evidence type="ECO:0000256" key="1">
    <source>
        <dbReference type="SAM" id="Coils"/>
    </source>
</evidence>
<evidence type="ECO:0008006" key="6">
    <source>
        <dbReference type="Google" id="ProtNLM"/>
    </source>
</evidence>
<evidence type="ECO:0000313" key="5">
    <source>
        <dbReference type="Proteomes" id="UP000635885"/>
    </source>
</evidence>
<dbReference type="RefSeq" id="WP_188443636.1">
    <property type="nucleotide sequence ID" value="NZ_BMFD01000010.1"/>
</dbReference>
<comment type="caution">
    <text evidence="4">The sequence shown here is derived from an EMBL/GenBank/DDBJ whole genome shotgun (WGS) entry which is preliminary data.</text>
</comment>
<keyword evidence="5" id="KW-1185">Reference proteome</keyword>
<keyword evidence="3" id="KW-0472">Membrane</keyword>
<dbReference type="Proteomes" id="UP000635885">
    <property type="component" value="Unassembled WGS sequence"/>
</dbReference>
<protein>
    <recommendedName>
        <fullName evidence="6">Lipopolysaccharide assembly protein A domain-containing protein</fullName>
    </recommendedName>
</protein>
<accession>A0ABQ1MU30</accession>
<feature type="coiled-coil region" evidence="1">
    <location>
        <begin position="65"/>
        <end position="92"/>
    </location>
</feature>
<sequence length="121" mass="13734">MKKFNSIMQLLLALFFALSLVYFLAFESIKGVFGVSELYSGTVVTFLLVGLILFLATWGTGSMAMKSLESNLSKKELEKNELKAKLYDLEQALKLKNIDRKIDQSEDDKESSVIKPRQNFK</sequence>
<evidence type="ECO:0000313" key="4">
    <source>
        <dbReference type="EMBL" id="GGC47045.1"/>
    </source>
</evidence>
<name>A0ABQ1MU30_9BACT</name>
<keyword evidence="1" id="KW-0175">Coiled coil</keyword>
<keyword evidence="3" id="KW-0812">Transmembrane</keyword>
<gene>
    <name evidence="4" type="ORF">GCM10010993_27150</name>
</gene>
<reference evidence="5" key="1">
    <citation type="journal article" date="2019" name="Int. J. Syst. Evol. Microbiol.">
        <title>The Global Catalogue of Microorganisms (GCM) 10K type strain sequencing project: providing services to taxonomists for standard genome sequencing and annotation.</title>
        <authorList>
            <consortium name="The Broad Institute Genomics Platform"/>
            <consortium name="The Broad Institute Genome Sequencing Center for Infectious Disease"/>
            <person name="Wu L."/>
            <person name="Ma J."/>
        </authorList>
    </citation>
    <scope>NUCLEOTIDE SEQUENCE [LARGE SCALE GENOMIC DNA]</scope>
    <source>
        <strain evidence="5">CGMCC 1.12479</strain>
    </source>
</reference>
<organism evidence="4 5">
    <name type="scientific">Belliella aquatica</name>
    <dbReference type="NCBI Taxonomy" id="1323734"/>
    <lineage>
        <taxon>Bacteria</taxon>
        <taxon>Pseudomonadati</taxon>
        <taxon>Bacteroidota</taxon>
        <taxon>Cytophagia</taxon>
        <taxon>Cytophagales</taxon>
        <taxon>Cyclobacteriaceae</taxon>
        <taxon>Belliella</taxon>
    </lineage>
</organism>
<feature type="transmembrane region" description="Helical" evidence="3">
    <location>
        <begin position="41"/>
        <end position="65"/>
    </location>
</feature>
<keyword evidence="3" id="KW-1133">Transmembrane helix</keyword>
<evidence type="ECO:0000256" key="2">
    <source>
        <dbReference type="SAM" id="MobiDB-lite"/>
    </source>
</evidence>
<dbReference type="EMBL" id="BMFD01000010">
    <property type="protein sequence ID" value="GGC47045.1"/>
    <property type="molecule type" value="Genomic_DNA"/>
</dbReference>
<proteinExistence type="predicted"/>
<evidence type="ECO:0000256" key="3">
    <source>
        <dbReference type="SAM" id="Phobius"/>
    </source>
</evidence>